<reference evidence="2 3" key="1">
    <citation type="submission" date="2021-06" db="EMBL/GenBank/DDBJ databases">
        <title>Nitratireductor porphyridii sp. nov., isolated from a small marine red alga, Porphyridium purpureum in South Korea.</title>
        <authorList>
            <person name="Kim K.H."/>
            <person name="Kristyanto S."/>
            <person name="Jeon C.O."/>
        </authorList>
    </citation>
    <scope>NUCLEOTIDE SEQUENCE [LARGE SCALE GENOMIC DNA]</scope>
    <source>
        <strain evidence="2 3">R6</strain>
    </source>
</reference>
<dbReference type="PANTHER" id="PTHR36302">
    <property type="entry name" value="BLR7088 PROTEIN"/>
    <property type="match status" value="1"/>
</dbReference>
<dbReference type="RefSeq" id="WP_009452600.1">
    <property type="nucleotide sequence ID" value="NZ_CBDDPV010000002.1"/>
</dbReference>
<dbReference type="SUPFAM" id="SSF110087">
    <property type="entry name" value="DR1885-like metal-binding protein"/>
    <property type="match status" value="1"/>
</dbReference>
<dbReference type="EMBL" id="JAHSQO010000009">
    <property type="protein sequence ID" value="MBY8919004.1"/>
    <property type="molecule type" value="Genomic_DNA"/>
</dbReference>
<evidence type="ECO:0000313" key="2">
    <source>
        <dbReference type="EMBL" id="MBY8919004.1"/>
    </source>
</evidence>
<dbReference type="Pfam" id="PF04314">
    <property type="entry name" value="PCuAC"/>
    <property type="match status" value="1"/>
</dbReference>
<evidence type="ECO:0000256" key="1">
    <source>
        <dbReference type="SAM" id="MobiDB-lite"/>
    </source>
</evidence>
<dbReference type="Gene3D" id="2.60.40.1890">
    <property type="entry name" value="PCu(A)C copper chaperone"/>
    <property type="match status" value="1"/>
</dbReference>
<dbReference type="InterPro" id="IPR036182">
    <property type="entry name" value="PCuAC_sf"/>
</dbReference>
<name>A0ABS7RDK4_9HYPH</name>
<accession>A0ABS7RDK4</accession>
<evidence type="ECO:0000313" key="3">
    <source>
        <dbReference type="Proteomes" id="UP000777661"/>
    </source>
</evidence>
<comment type="caution">
    <text evidence="2">The sequence shown here is derived from an EMBL/GenBank/DDBJ whole genome shotgun (WGS) entry which is preliminary data.</text>
</comment>
<keyword evidence="3" id="KW-1185">Reference proteome</keyword>
<protein>
    <submittedName>
        <fullName evidence="2">Copper chaperone PCu(A)C</fullName>
    </submittedName>
</protein>
<dbReference type="InterPro" id="IPR058248">
    <property type="entry name" value="Lxx211020-like"/>
</dbReference>
<dbReference type="Proteomes" id="UP000777661">
    <property type="component" value="Unassembled WGS sequence"/>
</dbReference>
<gene>
    <name evidence="2" type="ORF">KVG22_20580</name>
</gene>
<dbReference type="InterPro" id="IPR007410">
    <property type="entry name" value="LpqE-like"/>
</dbReference>
<feature type="region of interest" description="Disordered" evidence="1">
    <location>
        <begin position="1"/>
        <end position="24"/>
    </location>
</feature>
<dbReference type="PANTHER" id="PTHR36302:SF1">
    <property type="entry name" value="COPPER CHAPERONE PCU(A)C"/>
    <property type="match status" value="1"/>
</dbReference>
<organism evidence="2 3">
    <name type="scientific">Nitratireductor rhodophyticola</name>
    <dbReference type="NCBI Taxonomy" id="2854036"/>
    <lineage>
        <taxon>Bacteria</taxon>
        <taxon>Pseudomonadati</taxon>
        <taxon>Pseudomonadota</taxon>
        <taxon>Alphaproteobacteria</taxon>
        <taxon>Hyphomicrobiales</taxon>
        <taxon>Phyllobacteriaceae</taxon>
        <taxon>Nitratireductor</taxon>
    </lineage>
</organism>
<sequence length="178" mass="19270">MTRREDSPIEAQPSQRRERGWSNAASAFEPWPRIGRSLASGVFLAVFAASGASAHSYKLGQISIGHVWSPPPAEGDDGVPVYGALLNQGTAEAQLTGAESSVAETVRFRVDADGAERWPSRITLSPGKPLGLAPWREHIWISGLKKPLRPGDTFQLRLDFGEKGKIDTMVIVEDEAGH</sequence>
<proteinExistence type="predicted"/>